<feature type="transmembrane region" description="Helical" evidence="2">
    <location>
        <begin position="137"/>
        <end position="156"/>
    </location>
</feature>
<evidence type="ECO:0000256" key="1">
    <source>
        <dbReference type="PROSITE-ProRule" id="PRU00339"/>
    </source>
</evidence>
<keyword evidence="2" id="KW-0812">Transmembrane</keyword>
<dbReference type="InterPro" id="IPR019734">
    <property type="entry name" value="TPR_rpt"/>
</dbReference>
<protein>
    <recommendedName>
        <fullName evidence="5">Tetratricopeptide repeat protein</fullName>
    </recommendedName>
</protein>
<dbReference type="Proteomes" id="UP000228775">
    <property type="component" value="Unassembled WGS sequence"/>
</dbReference>
<evidence type="ECO:0008006" key="5">
    <source>
        <dbReference type="Google" id="ProtNLM"/>
    </source>
</evidence>
<feature type="transmembrane region" description="Helical" evidence="2">
    <location>
        <begin position="162"/>
        <end position="182"/>
    </location>
</feature>
<feature type="repeat" description="TPR" evidence="1">
    <location>
        <begin position="43"/>
        <end position="76"/>
    </location>
</feature>
<keyword evidence="2" id="KW-1133">Transmembrane helix</keyword>
<feature type="transmembrane region" description="Helical" evidence="2">
    <location>
        <begin position="194"/>
        <end position="212"/>
    </location>
</feature>
<evidence type="ECO:0000313" key="3">
    <source>
        <dbReference type="EMBL" id="PIU75279.1"/>
    </source>
</evidence>
<accession>A0A2M7AXI2</accession>
<evidence type="ECO:0000313" key="4">
    <source>
        <dbReference type="Proteomes" id="UP000228775"/>
    </source>
</evidence>
<sequence length="243" mass="27807">MDSTINKQRKSRWLGVVLLITSIIFAVGVSAFFNWDFVRAKVADYFYYRGVQYYQTSDYNQAEIYFGKSLSVNNSVASNKRTYDKLSDTLERLGRINERDKVKRVYSQIETAEFLCRAHDIGCKSAMMAPPPKDGRLVPIWIVCGIAFCVIYSLFLRQPLTLLGLSIATFFIVLANLFAGLGFMSKMYSFQYDLYFALHFGIIIFLCLRILGAVGGPGVVLIISYSFLVETLPLLVYYIMYRY</sequence>
<name>A0A2M7AXI2_9BACT</name>
<organism evidence="3 4">
    <name type="scientific">Candidatus Portnoybacteria bacterium CG06_land_8_20_14_3_00_39_12</name>
    <dbReference type="NCBI Taxonomy" id="1974809"/>
    <lineage>
        <taxon>Bacteria</taxon>
        <taxon>Candidatus Portnoyibacteriota</taxon>
    </lineage>
</organism>
<feature type="transmembrane region" description="Helical" evidence="2">
    <location>
        <begin position="12"/>
        <end position="33"/>
    </location>
</feature>
<evidence type="ECO:0000256" key="2">
    <source>
        <dbReference type="SAM" id="Phobius"/>
    </source>
</evidence>
<dbReference type="AlphaFoldDB" id="A0A2M7AXI2"/>
<dbReference type="InterPro" id="IPR011990">
    <property type="entry name" value="TPR-like_helical_dom_sf"/>
</dbReference>
<reference evidence="4" key="1">
    <citation type="submission" date="2017-09" db="EMBL/GenBank/DDBJ databases">
        <title>Depth-based differentiation of microbial function through sediment-hosted aquifers and enrichment of novel symbionts in the deep terrestrial subsurface.</title>
        <authorList>
            <person name="Probst A.J."/>
            <person name="Ladd B."/>
            <person name="Jarett J.K."/>
            <person name="Geller-Mcgrath D.E."/>
            <person name="Sieber C.M.K."/>
            <person name="Emerson J.B."/>
            <person name="Anantharaman K."/>
            <person name="Thomas B.C."/>
            <person name="Malmstrom R."/>
            <person name="Stieglmeier M."/>
            <person name="Klingl A."/>
            <person name="Woyke T."/>
            <person name="Ryan C.M."/>
            <person name="Banfield J.F."/>
        </authorList>
    </citation>
    <scope>NUCLEOTIDE SEQUENCE [LARGE SCALE GENOMIC DNA]</scope>
</reference>
<keyword evidence="2" id="KW-0472">Membrane</keyword>
<feature type="transmembrane region" description="Helical" evidence="2">
    <location>
        <begin position="218"/>
        <end position="240"/>
    </location>
</feature>
<keyword evidence="1" id="KW-0802">TPR repeat</keyword>
<proteinExistence type="predicted"/>
<dbReference type="Gene3D" id="1.25.40.10">
    <property type="entry name" value="Tetratricopeptide repeat domain"/>
    <property type="match status" value="1"/>
</dbReference>
<gene>
    <name evidence="3" type="ORF">COS76_01605</name>
</gene>
<comment type="caution">
    <text evidence="3">The sequence shown here is derived from an EMBL/GenBank/DDBJ whole genome shotgun (WGS) entry which is preliminary data.</text>
</comment>
<dbReference type="PROSITE" id="PS50005">
    <property type="entry name" value="TPR"/>
    <property type="match status" value="1"/>
</dbReference>
<dbReference type="EMBL" id="PEVY01000035">
    <property type="protein sequence ID" value="PIU75279.1"/>
    <property type="molecule type" value="Genomic_DNA"/>
</dbReference>